<dbReference type="Proteomes" id="UP000054558">
    <property type="component" value="Unassembled WGS sequence"/>
</dbReference>
<feature type="compositionally biased region" description="Basic residues" evidence="1">
    <location>
        <begin position="59"/>
        <end position="70"/>
    </location>
</feature>
<reference evidence="2 3" key="1">
    <citation type="journal article" date="2014" name="Nat. Commun.">
        <title>Klebsormidium flaccidum genome reveals primary factors for plant terrestrial adaptation.</title>
        <authorList>
            <person name="Hori K."/>
            <person name="Maruyama F."/>
            <person name="Fujisawa T."/>
            <person name="Togashi T."/>
            <person name="Yamamoto N."/>
            <person name="Seo M."/>
            <person name="Sato S."/>
            <person name="Yamada T."/>
            <person name="Mori H."/>
            <person name="Tajima N."/>
            <person name="Moriyama T."/>
            <person name="Ikeuchi M."/>
            <person name="Watanabe M."/>
            <person name="Wada H."/>
            <person name="Kobayashi K."/>
            <person name="Saito M."/>
            <person name="Masuda T."/>
            <person name="Sasaki-Sekimoto Y."/>
            <person name="Mashiguchi K."/>
            <person name="Awai K."/>
            <person name="Shimojima M."/>
            <person name="Masuda S."/>
            <person name="Iwai M."/>
            <person name="Nobusawa T."/>
            <person name="Narise T."/>
            <person name="Kondo S."/>
            <person name="Saito H."/>
            <person name="Sato R."/>
            <person name="Murakawa M."/>
            <person name="Ihara Y."/>
            <person name="Oshima-Yamada Y."/>
            <person name="Ohtaka K."/>
            <person name="Satoh M."/>
            <person name="Sonobe K."/>
            <person name="Ishii M."/>
            <person name="Ohtani R."/>
            <person name="Kanamori-Sato M."/>
            <person name="Honoki R."/>
            <person name="Miyazaki D."/>
            <person name="Mochizuki H."/>
            <person name="Umetsu J."/>
            <person name="Higashi K."/>
            <person name="Shibata D."/>
            <person name="Kamiya Y."/>
            <person name="Sato N."/>
            <person name="Nakamura Y."/>
            <person name="Tabata S."/>
            <person name="Ida S."/>
            <person name="Kurokawa K."/>
            <person name="Ohta H."/>
        </authorList>
    </citation>
    <scope>NUCLEOTIDE SEQUENCE [LARGE SCALE GENOMIC DNA]</scope>
    <source>
        <strain evidence="2 3">NIES-2285</strain>
    </source>
</reference>
<evidence type="ECO:0000313" key="2">
    <source>
        <dbReference type="EMBL" id="GAQ93271.1"/>
    </source>
</evidence>
<name>A0A1Y1IV61_KLENI</name>
<organism evidence="2 3">
    <name type="scientific">Klebsormidium nitens</name>
    <name type="common">Green alga</name>
    <name type="synonym">Ulothrix nitens</name>
    <dbReference type="NCBI Taxonomy" id="105231"/>
    <lineage>
        <taxon>Eukaryota</taxon>
        <taxon>Viridiplantae</taxon>
        <taxon>Streptophyta</taxon>
        <taxon>Klebsormidiophyceae</taxon>
        <taxon>Klebsormidiales</taxon>
        <taxon>Klebsormidiaceae</taxon>
        <taxon>Klebsormidium</taxon>
    </lineage>
</organism>
<dbReference type="AlphaFoldDB" id="A0A1Y1IV61"/>
<feature type="compositionally biased region" description="Basic residues" evidence="1">
    <location>
        <begin position="243"/>
        <end position="260"/>
    </location>
</feature>
<protein>
    <submittedName>
        <fullName evidence="2">Uncharacterized protein</fullName>
    </submittedName>
</protein>
<feature type="region of interest" description="Disordered" evidence="1">
    <location>
        <begin position="54"/>
        <end position="80"/>
    </location>
</feature>
<keyword evidence="3" id="KW-1185">Reference proteome</keyword>
<evidence type="ECO:0000313" key="3">
    <source>
        <dbReference type="Proteomes" id="UP000054558"/>
    </source>
</evidence>
<dbReference type="EMBL" id="DF238353">
    <property type="protein sequence ID" value="GAQ93271.1"/>
    <property type="molecule type" value="Genomic_DNA"/>
</dbReference>
<feature type="compositionally biased region" description="Pro residues" evidence="1">
    <location>
        <begin position="265"/>
        <end position="276"/>
    </location>
</feature>
<sequence length="331" mass="36209">MAGKSYRDAPSKKSSAKIVRSAVRRKLASADLRYPSRVTARRFDDTRRRLVGASVNFRTRPRKSTPKRRVFPTDDRRTPSPRAKLVRQLLGEALAGPQKPEVKKSMNMLADLANPGYPKSKAKAAKGIYRWSAERSKRANAPKASKTDIAKRLMKAAGGKPAALAEAAVEMVKNVATASAKKVERAAAAQAAPRRGERSRKQPSRVKKMKEVVDGFDKFSSERLKGLEERDKKRKDKETATKSKTKSKPHAAKRSPRAKHGTSPAPEPPGTPPARPQAPVLVPQIAPTPIHHQQARAPPRPSQLILSRDLAPPPQQQSPGTASKIVSFLPA</sequence>
<feature type="compositionally biased region" description="Low complexity" evidence="1">
    <location>
        <begin position="179"/>
        <end position="192"/>
    </location>
</feature>
<accession>A0A1Y1IV61</accession>
<feature type="region of interest" description="Disordered" evidence="1">
    <location>
        <begin position="179"/>
        <end position="331"/>
    </location>
</feature>
<proteinExistence type="predicted"/>
<feature type="compositionally biased region" description="Basic and acidic residues" evidence="1">
    <location>
        <begin position="209"/>
        <end position="241"/>
    </location>
</feature>
<evidence type="ECO:0000256" key="1">
    <source>
        <dbReference type="SAM" id="MobiDB-lite"/>
    </source>
</evidence>
<gene>
    <name evidence="2" type="ORF">KFL_014040020</name>
</gene>